<dbReference type="InterPro" id="IPR014710">
    <property type="entry name" value="RmlC-like_jellyroll"/>
</dbReference>
<evidence type="ECO:0000313" key="4">
    <source>
        <dbReference type="EMBL" id="KAA0159484.1"/>
    </source>
</evidence>
<proteinExistence type="predicted"/>
<protein>
    <recommendedName>
        <fullName evidence="1">DUF985 domain-containing protein</fullName>
    </recommendedName>
</protein>
<feature type="domain" description="DUF985" evidence="1">
    <location>
        <begin position="20"/>
        <end position="155"/>
    </location>
</feature>
<dbReference type="Gene3D" id="2.60.120.10">
    <property type="entry name" value="Jelly Rolls"/>
    <property type="match status" value="1"/>
</dbReference>
<evidence type="ECO:0000259" key="1">
    <source>
        <dbReference type="Pfam" id="PF06172"/>
    </source>
</evidence>
<evidence type="ECO:0000313" key="7">
    <source>
        <dbReference type="Proteomes" id="UP000323011"/>
    </source>
</evidence>
<evidence type="ECO:0000313" key="6">
    <source>
        <dbReference type="Proteomes" id="UP000322899"/>
    </source>
</evidence>
<evidence type="ECO:0000313" key="8">
    <source>
        <dbReference type="Proteomes" id="UP000324907"/>
    </source>
</evidence>
<dbReference type="EMBL" id="VLTN01000046">
    <property type="protein sequence ID" value="KAA0149131.1"/>
    <property type="molecule type" value="Genomic_DNA"/>
</dbReference>
<dbReference type="SUPFAM" id="SSF51182">
    <property type="entry name" value="RmlC-like cupins"/>
    <property type="match status" value="1"/>
</dbReference>
<dbReference type="InterPro" id="IPR009327">
    <property type="entry name" value="Cupin_DUF985"/>
</dbReference>
<dbReference type="InterPro" id="IPR011051">
    <property type="entry name" value="RmlC_Cupin_sf"/>
</dbReference>
<dbReference type="AlphaFoldDB" id="A0A5A8D3V8"/>
<reference evidence="6 7" key="1">
    <citation type="submission" date="2019-07" db="EMBL/GenBank/DDBJ databases">
        <title>Genomes of Cafeteria roenbergensis.</title>
        <authorList>
            <person name="Fischer M.G."/>
            <person name="Hackl T."/>
            <person name="Roman M."/>
        </authorList>
    </citation>
    <scope>NUCLEOTIDE SEQUENCE [LARGE SCALE GENOMIC DNA]</scope>
    <source>
        <strain evidence="2 7">BVI</strain>
        <strain evidence="3 9">Cflag</strain>
        <strain evidence="5 6">E4-10P</strain>
        <strain evidence="4 8">RCC970-E3</strain>
    </source>
</reference>
<organism evidence="4 8">
    <name type="scientific">Cafeteria roenbergensis</name>
    <name type="common">Marine flagellate</name>
    <dbReference type="NCBI Taxonomy" id="33653"/>
    <lineage>
        <taxon>Eukaryota</taxon>
        <taxon>Sar</taxon>
        <taxon>Stramenopiles</taxon>
        <taxon>Bigyra</taxon>
        <taxon>Opalozoa</taxon>
        <taxon>Bicosoecida</taxon>
        <taxon>Cafeteriaceae</taxon>
        <taxon>Cafeteria</taxon>
    </lineage>
</organism>
<dbReference type="Pfam" id="PF06172">
    <property type="entry name" value="Cupin_5"/>
    <property type="match status" value="1"/>
</dbReference>
<name>A0A5A8D3V8_CAFRO</name>
<evidence type="ECO:0000313" key="5">
    <source>
        <dbReference type="EMBL" id="KAA0173949.1"/>
    </source>
</evidence>
<evidence type="ECO:0000313" key="9">
    <source>
        <dbReference type="Proteomes" id="UP000325113"/>
    </source>
</evidence>
<dbReference type="Proteomes" id="UP000323011">
    <property type="component" value="Unassembled WGS sequence"/>
</dbReference>
<dbReference type="EMBL" id="VLTM01000063">
    <property type="protein sequence ID" value="KAA0158737.1"/>
    <property type="molecule type" value="Genomic_DNA"/>
</dbReference>
<dbReference type="Proteomes" id="UP000322899">
    <property type="component" value="Unassembled WGS sequence"/>
</dbReference>
<dbReference type="Proteomes" id="UP000324907">
    <property type="component" value="Unassembled WGS sequence"/>
</dbReference>
<gene>
    <name evidence="5" type="ORF">FNF27_04510</name>
    <name evidence="4" type="ORF">FNF28_05841</name>
    <name evidence="2" type="ORF">FNF29_06219</name>
    <name evidence="3" type="ORF">FNF31_05263</name>
</gene>
<evidence type="ECO:0000313" key="3">
    <source>
        <dbReference type="EMBL" id="KAA0158737.1"/>
    </source>
</evidence>
<keyword evidence="7" id="KW-1185">Reference proteome</keyword>
<dbReference type="EMBL" id="VLTL01000128">
    <property type="protein sequence ID" value="KAA0159484.1"/>
    <property type="molecule type" value="Genomic_DNA"/>
</dbReference>
<dbReference type="OrthoDB" id="6614653at2759"/>
<dbReference type="OMA" id="HWHRIDA"/>
<dbReference type="PANTHER" id="PTHR33387:SF3">
    <property type="entry name" value="DUF985 DOMAIN-CONTAINING PROTEIN"/>
    <property type="match status" value="1"/>
</dbReference>
<comment type="caution">
    <text evidence="4">The sequence shown here is derived from an EMBL/GenBank/DDBJ whole genome shotgun (WGS) entry which is preliminary data.</text>
</comment>
<dbReference type="EMBL" id="VLTO01000027">
    <property type="protein sequence ID" value="KAA0173949.1"/>
    <property type="molecule type" value="Genomic_DNA"/>
</dbReference>
<dbReference type="Proteomes" id="UP000325113">
    <property type="component" value="Unassembled WGS sequence"/>
</dbReference>
<evidence type="ECO:0000313" key="2">
    <source>
        <dbReference type="EMBL" id="KAA0149131.1"/>
    </source>
</evidence>
<accession>A0A5A8D3V8</accession>
<dbReference type="CDD" id="cd06121">
    <property type="entry name" value="cupin_YML079wp"/>
    <property type="match status" value="1"/>
</dbReference>
<dbReference type="InterPro" id="IPR039935">
    <property type="entry name" value="YML079W-like"/>
</dbReference>
<dbReference type="PANTHER" id="PTHR33387">
    <property type="entry name" value="RMLC-LIKE JELLY ROLL FOLD PROTEIN"/>
    <property type="match status" value="1"/>
</dbReference>
<sequence length="181" mass="19201">MASSTEPAGIADSVPAAAKALIDRLGLEGHREGGFFRRVYESDAKIEGDLTPGAYAGGPRHVMTHIFFLLTRGQVSHLHKIASDELWHFYGGDPLTVVEADPKTGSVLETTIGREVAAPFHAVPAGKWFGARAEGEWSLVGCTVAPGFDFADFVLADRATAERELGAELAAHPAIAPLVPQ</sequence>